<reference evidence="12 13" key="1">
    <citation type="journal article" date="2019" name="Nat. Plants">
        <title>Genome sequencing of Musa balbisiana reveals subgenome evolution and function divergence in polyploid bananas.</title>
        <authorList>
            <person name="Yao X."/>
        </authorList>
    </citation>
    <scope>NUCLEOTIDE SEQUENCE [LARGE SCALE GENOMIC DNA]</scope>
    <source>
        <strain evidence="13">cv. DH-PKW</strain>
        <tissue evidence="12">Leaves</tissue>
    </source>
</reference>
<feature type="compositionally biased region" description="Basic and acidic residues" evidence="10">
    <location>
        <begin position="548"/>
        <end position="566"/>
    </location>
</feature>
<keyword evidence="8 9" id="KW-0687">Ribonucleoprotein</keyword>
<comment type="function">
    <text evidence="9">Component of the signal recognition particle (SRP) complex, a ribonucleoprotein complex that mediates the cotranslational targeting of secretory and membrane proteins to the endoplasmic reticulum (ER).</text>
</comment>
<dbReference type="AlphaFoldDB" id="A0A4S8IVS8"/>
<evidence type="ECO:0000256" key="5">
    <source>
        <dbReference type="ARBA" id="ARBA00022490"/>
    </source>
</evidence>
<dbReference type="SUPFAM" id="SSF48452">
    <property type="entry name" value="TPR-like"/>
    <property type="match status" value="2"/>
</dbReference>
<keyword evidence="5 9" id="KW-0963">Cytoplasm</keyword>
<dbReference type="FunFam" id="1.25.40.10:FF:001600">
    <property type="entry name" value="Signal recognition particle subunit SRP72"/>
    <property type="match status" value="1"/>
</dbReference>
<dbReference type="InterPro" id="IPR013699">
    <property type="entry name" value="Signal_recog_part_SRP72_RNA-bd"/>
</dbReference>
<dbReference type="GO" id="GO:0005783">
    <property type="term" value="C:endoplasmic reticulum"/>
    <property type="evidence" value="ECO:0007669"/>
    <property type="project" value="UniProtKB-SubCell"/>
</dbReference>
<evidence type="ECO:0000256" key="8">
    <source>
        <dbReference type="ARBA" id="ARBA00023274"/>
    </source>
</evidence>
<dbReference type="Gene3D" id="1.25.40.10">
    <property type="entry name" value="Tetratricopeptide repeat domain"/>
    <property type="match status" value="3"/>
</dbReference>
<gene>
    <name evidence="12" type="ORF">C4D60_Mb10t05760</name>
</gene>
<dbReference type="STRING" id="52838.A0A4S8IVS8"/>
<feature type="compositionally biased region" description="Pro residues" evidence="10">
    <location>
        <begin position="10"/>
        <end position="19"/>
    </location>
</feature>
<evidence type="ECO:0000256" key="7">
    <source>
        <dbReference type="ARBA" id="ARBA00023135"/>
    </source>
</evidence>
<evidence type="ECO:0000256" key="1">
    <source>
        <dbReference type="ARBA" id="ARBA00004240"/>
    </source>
</evidence>
<dbReference type="GO" id="GO:0043022">
    <property type="term" value="F:ribosome binding"/>
    <property type="evidence" value="ECO:0007669"/>
    <property type="project" value="TreeGrafter"/>
</dbReference>
<comment type="similarity">
    <text evidence="3 9">Belongs to the SRP72 family.</text>
</comment>
<evidence type="ECO:0000256" key="2">
    <source>
        <dbReference type="ARBA" id="ARBA00004496"/>
    </source>
</evidence>
<feature type="region of interest" description="Disordered" evidence="10">
    <location>
        <begin position="542"/>
        <end position="680"/>
    </location>
</feature>
<name>A0A4S8IVS8_MUSBA</name>
<dbReference type="InterPro" id="IPR011990">
    <property type="entry name" value="TPR-like_helical_dom_sf"/>
</dbReference>
<feature type="compositionally biased region" description="Polar residues" evidence="10">
    <location>
        <begin position="631"/>
        <end position="643"/>
    </location>
</feature>
<dbReference type="EMBL" id="PYDT01000008">
    <property type="protein sequence ID" value="THU52609.1"/>
    <property type="molecule type" value="Genomic_DNA"/>
</dbReference>
<protein>
    <recommendedName>
        <fullName evidence="4 9">Signal recognition particle subunit SRP72</fullName>
    </recommendedName>
</protein>
<dbReference type="PANTHER" id="PTHR14094">
    <property type="entry name" value="SIGNAL RECOGNITION PARTICLE 72"/>
    <property type="match status" value="1"/>
</dbReference>
<evidence type="ECO:0000256" key="10">
    <source>
        <dbReference type="SAM" id="MobiDB-lite"/>
    </source>
</evidence>
<evidence type="ECO:0000256" key="9">
    <source>
        <dbReference type="PIRNR" id="PIRNR038922"/>
    </source>
</evidence>
<evidence type="ECO:0000313" key="12">
    <source>
        <dbReference type="EMBL" id="THU52609.1"/>
    </source>
</evidence>
<dbReference type="GO" id="GO:0006614">
    <property type="term" value="P:SRP-dependent cotranslational protein targeting to membrane"/>
    <property type="evidence" value="ECO:0007669"/>
    <property type="project" value="UniProtKB-UniRule"/>
</dbReference>
<evidence type="ECO:0000256" key="3">
    <source>
        <dbReference type="ARBA" id="ARBA00007676"/>
    </source>
</evidence>
<proteinExistence type="inferred from homology"/>
<dbReference type="Pfam" id="PF08492">
    <property type="entry name" value="SRP72"/>
    <property type="match status" value="1"/>
</dbReference>
<feature type="domain" description="Signal recognition particle SRP72 subunit RNA-binding" evidence="11">
    <location>
        <begin position="563"/>
        <end position="607"/>
    </location>
</feature>
<evidence type="ECO:0000259" key="11">
    <source>
        <dbReference type="Pfam" id="PF08492"/>
    </source>
</evidence>
<dbReference type="GO" id="GO:0008312">
    <property type="term" value="F:7S RNA binding"/>
    <property type="evidence" value="ECO:0007669"/>
    <property type="project" value="InterPro"/>
</dbReference>
<keyword evidence="7 9" id="KW-0733">Signal recognition particle</keyword>
<dbReference type="GO" id="GO:0005786">
    <property type="term" value="C:signal recognition particle, endoplasmic reticulum targeting"/>
    <property type="evidence" value="ECO:0007669"/>
    <property type="project" value="UniProtKB-UniRule"/>
</dbReference>
<organism evidence="12 13">
    <name type="scientific">Musa balbisiana</name>
    <name type="common">Banana</name>
    <dbReference type="NCBI Taxonomy" id="52838"/>
    <lineage>
        <taxon>Eukaryota</taxon>
        <taxon>Viridiplantae</taxon>
        <taxon>Streptophyta</taxon>
        <taxon>Embryophyta</taxon>
        <taxon>Tracheophyta</taxon>
        <taxon>Spermatophyta</taxon>
        <taxon>Magnoliopsida</taxon>
        <taxon>Liliopsida</taxon>
        <taxon>Zingiberales</taxon>
        <taxon>Musaceae</taxon>
        <taxon>Musa</taxon>
    </lineage>
</organism>
<feature type="compositionally biased region" description="Basic residues" evidence="10">
    <location>
        <begin position="567"/>
        <end position="578"/>
    </location>
</feature>
<keyword evidence="13" id="KW-1185">Reference proteome</keyword>
<feature type="compositionally biased region" description="Low complexity" evidence="10">
    <location>
        <begin position="644"/>
        <end position="661"/>
    </location>
</feature>
<dbReference type="PANTHER" id="PTHR14094:SF9">
    <property type="entry name" value="SIGNAL RECOGNITION PARTICLE SUBUNIT SRP72"/>
    <property type="match status" value="1"/>
</dbReference>
<dbReference type="InterPro" id="IPR026270">
    <property type="entry name" value="SRP72"/>
</dbReference>
<evidence type="ECO:0000256" key="6">
    <source>
        <dbReference type="ARBA" id="ARBA00022824"/>
    </source>
</evidence>
<evidence type="ECO:0000313" key="13">
    <source>
        <dbReference type="Proteomes" id="UP000317650"/>
    </source>
</evidence>
<dbReference type="PIRSF" id="PIRSF038922">
    <property type="entry name" value="SRP72"/>
    <property type="match status" value="1"/>
</dbReference>
<sequence length="680" mass="75434">MAPKAKVNPKPSPAPPPPAAQSAPIEELFAALHSHTQNFEYERAAKVADQVLAIAPGDEDALRCKVVALIKSDAIDKALSAIQGSRHLPIDLRFYEAYCLYRQNKLHEALEAIDGQERNSMILQLESQIFYRLGKMDGCMESYEKIQRFKIDSLDIKTNIIAALVAAGRSPEVQGTMDALKVKASSNFELAYNYACSLIEKKKYAEAGQQLLSARRIGQEMLMEEDYADDEIETELAPIAVQLAYVHQLQGQTQEAIEAYMAIINCNLSDASSLAVAANNLIALRGTKDVSDSLRRLDRLIEKGAGAKQFQLANGLDVKLSTRQKESLYSNRLLLLLQANRMDQARELISALPEMFPDSVTPVLLQAALLVREKKVAKAEEILLLYADRFPDKSKRVFLARAQIAAAAGHFQISVDSLSKITDIQNMPATVATLISLQERMGDFGGANAVLNSAIEWWKNAMTEENKLDLIMQEAASYKLNHGREEEAFQLYEKLVKSRGNIEALLGLVMTAAHTNLEKAELYEKQLRPLSGLKQMNVENLEKTPGAKHVEGTHTMRIEVSEDVKKAKTKKRKRKPRYPKGFDPANPGPPPDPERWLPKRERSSYRPKRKDKRSQVRGSQGSVVREKHETATTATSVSSDNGPSTKSSQGISSSSKSGSQKATTHDQPKASSKLKKKSRK</sequence>
<comment type="caution">
    <text evidence="12">The sequence shown here is derived from an EMBL/GenBank/DDBJ whole genome shotgun (WGS) entry which is preliminary data.</text>
</comment>
<keyword evidence="6" id="KW-0256">Endoplasmic reticulum</keyword>
<feature type="region of interest" description="Disordered" evidence="10">
    <location>
        <begin position="1"/>
        <end position="21"/>
    </location>
</feature>
<comment type="subcellular location">
    <subcellularLocation>
        <location evidence="2 9">Cytoplasm</location>
    </subcellularLocation>
    <subcellularLocation>
        <location evidence="1">Endoplasmic reticulum</location>
    </subcellularLocation>
</comment>
<feature type="compositionally biased region" description="Basic and acidic residues" evidence="10">
    <location>
        <begin position="592"/>
        <end position="604"/>
    </location>
</feature>
<dbReference type="Proteomes" id="UP000317650">
    <property type="component" value="Chromosome 10"/>
</dbReference>
<accession>A0A4S8IVS8</accession>
<evidence type="ECO:0000256" key="4">
    <source>
        <dbReference type="ARBA" id="ARBA00018350"/>
    </source>
</evidence>
<dbReference type="FunFam" id="1.25.40.10:FF:000648">
    <property type="entry name" value="Signal recognition particle subunit SRP72"/>
    <property type="match status" value="1"/>
</dbReference>